<dbReference type="RefSeq" id="WP_208631727.1">
    <property type="nucleotide sequence ID" value="NZ_CP059319.1"/>
</dbReference>
<gene>
    <name evidence="1" type="ORF">HRJ34_15455</name>
</gene>
<dbReference type="AlphaFoldDB" id="A0A975CYS1"/>
<organism evidence="1 2">
    <name type="scientific">Rhizorhabdus wittichii</name>
    <dbReference type="NCBI Taxonomy" id="160791"/>
    <lineage>
        <taxon>Bacteria</taxon>
        <taxon>Pseudomonadati</taxon>
        <taxon>Pseudomonadota</taxon>
        <taxon>Alphaproteobacteria</taxon>
        <taxon>Sphingomonadales</taxon>
        <taxon>Sphingomonadaceae</taxon>
        <taxon>Rhizorhabdus</taxon>
    </lineage>
</organism>
<proteinExistence type="predicted"/>
<name>A0A975CYS1_9SPHN</name>
<evidence type="ECO:0000313" key="1">
    <source>
        <dbReference type="EMBL" id="QTH19764.1"/>
    </source>
</evidence>
<dbReference type="EMBL" id="CP059319">
    <property type="protein sequence ID" value="QTH19764.1"/>
    <property type="molecule type" value="Genomic_DNA"/>
</dbReference>
<reference evidence="1" key="2">
    <citation type="submission" date="2021-04" db="EMBL/GenBank/DDBJ databases">
        <title>Isolation and genomic analysis of the ibuprofen-degrading bacterium Sphingomonas strain MPO218.</title>
        <authorList>
            <person name="Aulestia M."/>
            <person name="Flores A."/>
            <person name="Mangas E.L."/>
            <person name="Perez-Pulido A.J."/>
            <person name="Santero E."/>
            <person name="Camacho E.M."/>
        </authorList>
    </citation>
    <scope>NUCLEOTIDE SEQUENCE</scope>
    <source>
        <strain evidence="1">MPO218</strain>
    </source>
</reference>
<protein>
    <submittedName>
        <fullName evidence="1">Uncharacterized protein</fullName>
    </submittedName>
</protein>
<evidence type="ECO:0000313" key="2">
    <source>
        <dbReference type="Proteomes" id="UP000664914"/>
    </source>
</evidence>
<sequence>MPAPTSLTEIMHGPHRQELIDDGGDAFVMAEPLRFVPVYDFQPDMIVARPVDDWRAYAIEMGRLHGSAA</sequence>
<dbReference type="Proteomes" id="UP000664914">
    <property type="component" value="Chromosome"/>
</dbReference>
<accession>A0A975CYS1</accession>
<reference evidence="1" key="1">
    <citation type="submission" date="2020-07" db="EMBL/GenBank/DDBJ databases">
        <authorList>
            <person name="Camacho E."/>
        </authorList>
    </citation>
    <scope>NUCLEOTIDE SEQUENCE</scope>
    <source>
        <strain evidence="1">MPO218</strain>
    </source>
</reference>